<keyword evidence="1" id="KW-0472">Membrane</keyword>
<keyword evidence="1" id="KW-1133">Transmembrane helix</keyword>
<sequence>MKAKLEILLLFLGGIIRLCNLGSDIWYLITQPMKKSLFYKLSIASLAAPSIALLIIYVITFISDCCKGIKFSRLKILLFILFTFGDSIGLNYFVFTFVLMCNETFVGDFYIIDLLFRSTSLINGLFHSIPQICLQSYNNQILDNWNILTMLSVGISGLSLVYTLVKLVYAIDKVQQYENIYISTSSQQMSSKVGVGDASSNVRVYLMVLMLKMMMRYMRLAHN</sequence>
<feature type="transmembrane region" description="Helical" evidence="1">
    <location>
        <begin position="74"/>
        <end position="100"/>
    </location>
</feature>
<dbReference type="EMBL" id="MPUH01000642">
    <property type="protein sequence ID" value="OMJ76244.1"/>
    <property type="molecule type" value="Genomic_DNA"/>
</dbReference>
<evidence type="ECO:0000313" key="2">
    <source>
        <dbReference type="EMBL" id="OMJ76244.1"/>
    </source>
</evidence>
<reference evidence="2 3" key="1">
    <citation type="submission" date="2016-11" db="EMBL/GenBank/DDBJ databases">
        <title>The macronuclear genome of Stentor coeruleus: a giant cell with tiny introns.</title>
        <authorList>
            <person name="Slabodnick M."/>
            <person name="Ruby J.G."/>
            <person name="Reiff S.B."/>
            <person name="Swart E.C."/>
            <person name="Gosai S."/>
            <person name="Prabakaran S."/>
            <person name="Witkowska E."/>
            <person name="Larue G.E."/>
            <person name="Fisher S."/>
            <person name="Freeman R.M."/>
            <person name="Gunawardena J."/>
            <person name="Chu W."/>
            <person name="Stover N.A."/>
            <person name="Gregory B.D."/>
            <person name="Nowacki M."/>
            <person name="Derisi J."/>
            <person name="Roy S.W."/>
            <person name="Marshall W.F."/>
            <person name="Sood P."/>
        </authorList>
    </citation>
    <scope>NUCLEOTIDE SEQUENCE [LARGE SCALE GENOMIC DNA]</scope>
    <source>
        <strain evidence="2">WM001</strain>
    </source>
</reference>
<dbReference type="Proteomes" id="UP000187209">
    <property type="component" value="Unassembled WGS sequence"/>
</dbReference>
<evidence type="ECO:0000256" key="1">
    <source>
        <dbReference type="SAM" id="Phobius"/>
    </source>
</evidence>
<comment type="caution">
    <text evidence="2">The sequence shown here is derived from an EMBL/GenBank/DDBJ whole genome shotgun (WGS) entry which is preliminary data.</text>
</comment>
<keyword evidence="3" id="KW-1185">Reference proteome</keyword>
<protein>
    <submittedName>
        <fullName evidence="2">Uncharacterized protein</fullName>
    </submittedName>
</protein>
<evidence type="ECO:0000313" key="3">
    <source>
        <dbReference type="Proteomes" id="UP000187209"/>
    </source>
</evidence>
<proteinExistence type="predicted"/>
<feature type="transmembrane region" description="Helical" evidence="1">
    <location>
        <begin position="7"/>
        <end position="29"/>
    </location>
</feature>
<dbReference type="OrthoDB" id="323704at2759"/>
<organism evidence="2 3">
    <name type="scientific">Stentor coeruleus</name>
    <dbReference type="NCBI Taxonomy" id="5963"/>
    <lineage>
        <taxon>Eukaryota</taxon>
        <taxon>Sar</taxon>
        <taxon>Alveolata</taxon>
        <taxon>Ciliophora</taxon>
        <taxon>Postciliodesmatophora</taxon>
        <taxon>Heterotrichea</taxon>
        <taxon>Heterotrichida</taxon>
        <taxon>Stentoridae</taxon>
        <taxon>Stentor</taxon>
    </lineage>
</organism>
<feature type="transmembrane region" description="Helical" evidence="1">
    <location>
        <begin position="145"/>
        <end position="165"/>
    </location>
</feature>
<keyword evidence="1" id="KW-0812">Transmembrane</keyword>
<dbReference type="AlphaFoldDB" id="A0A1R2BHN8"/>
<accession>A0A1R2BHN8</accession>
<feature type="transmembrane region" description="Helical" evidence="1">
    <location>
        <begin position="41"/>
        <end position="62"/>
    </location>
</feature>
<gene>
    <name evidence="2" type="ORF">SteCoe_24423</name>
</gene>
<name>A0A1R2BHN8_9CILI</name>